<evidence type="ECO:0000259" key="7">
    <source>
        <dbReference type="Pfam" id="PF01435"/>
    </source>
</evidence>
<organism evidence="8 9">
    <name type="scientific">Brytella acorum</name>
    <dbReference type="NCBI Taxonomy" id="2959299"/>
    <lineage>
        <taxon>Bacteria</taxon>
        <taxon>Pseudomonadati</taxon>
        <taxon>Pseudomonadota</taxon>
        <taxon>Alphaproteobacteria</taxon>
        <taxon>Acetobacterales</taxon>
        <taxon>Acetobacteraceae</taxon>
        <taxon>Brytella</taxon>
    </lineage>
</organism>
<evidence type="ECO:0000313" key="8">
    <source>
        <dbReference type="EMBL" id="CAI9120630.1"/>
    </source>
</evidence>
<dbReference type="GO" id="GO:0004222">
    <property type="term" value="F:metalloendopeptidase activity"/>
    <property type="evidence" value="ECO:0007669"/>
    <property type="project" value="InterPro"/>
</dbReference>
<dbReference type="GO" id="GO:0016020">
    <property type="term" value="C:membrane"/>
    <property type="evidence" value="ECO:0007669"/>
    <property type="project" value="TreeGrafter"/>
</dbReference>
<keyword evidence="9" id="KW-1185">Reference proteome</keyword>
<evidence type="ECO:0000256" key="5">
    <source>
        <dbReference type="ARBA" id="ARBA00023049"/>
    </source>
</evidence>
<feature type="domain" description="Peptidase M48" evidence="7">
    <location>
        <begin position="3"/>
        <end position="72"/>
    </location>
</feature>
<evidence type="ECO:0000313" key="9">
    <source>
        <dbReference type="Proteomes" id="UP001176960"/>
    </source>
</evidence>
<keyword evidence="3 6" id="KW-0378">Hydrolase</keyword>
<dbReference type="RefSeq" id="WP_289841307.1">
    <property type="nucleotide sequence ID" value="NZ_CATKSH010000007.1"/>
</dbReference>
<dbReference type="Pfam" id="PF01435">
    <property type="entry name" value="Peptidase_M48"/>
    <property type="match status" value="1"/>
</dbReference>
<proteinExistence type="inferred from homology"/>
<keyword evidence="5 6" id="KW-0482">Metalloprotease</keyword>
<dbReference type="PANTHER" id="PTHR22726:SF1">
    <property type="entry name" value="METALLOENDOPEPTIDASE OMA1, MITOCHONDRIAL"/>
    <property type="match status" value="1"/>
</dbReference>
<keyword evidence="1 6" id="KW-0645">Protease</keyword>
<dbReference type="AlphaFoldDB" id="A0AA35XXS3"/>
<dbReference type="InterPro" id="IPR001915">
    <property type="entry name" value="Peptidase_M48"/>
</dbReference>
<protein>
    <submittedName>
        <fullName evidence="8">M48 family metalloprotease</fullName>
        <ecNumber evidence="8">3.4.24.-</ecNumber>
    </submittedName>
</protein>
<comment type="cofactor">
    <cofactor evidence="6">
        <name>Zn(2+)</name>
        <dbReference type="ChEBI" id="CHEBI:29105"/>
    </cofactor>
    <text evidence="6">Binds 1 zinc ion per subunit.</text>
</comment>
<evidence type="ECO:0000256" key="1">
    <source>
        <dbReference type="ARBA" id="ARBA00022670"/>
    </source>
</evidence>
<dbReference type="GO" id="GO:0051603">
    <property type="term" value="P:proteolysis involved in protein catabolic process"/>
    <property type="evidence" value="ECO:0007669"/>
    <property type="project" value="TreeGrafter"/>
</dbReference>
<dbReference type="GO" id="GO:0046872">
    <property type="term" value="F:metal ion binding"/>
    <property type="evidence" value="ECO:0007669"/>
    <property type="project" value="UniProtKB-KW"/>
</dbReference>
<dbReference type="EMBL" id="CATKSH010000007">
    <property type="protein sequence ID" value="CAI9120630.1"/>
    <property type="molecule type" value="Genomic_DNA"/>
</dbReference>
<comment type="caution">
    <text evidence="8">The sequence shown here is derived from an EMBL/GenBank/DDBJ whole genome shotgun (WGS) entry which is preliminary data.</text>
</comment>
<evidence type="ECO:0000256" key="3">
    <source>
        <dbReference type="ARBA" id="ARBA00022801"/>
    </source>
</evidence>
<keyword evidence="2" id="KW-0479">Metal-binding</keyword>
<evidence type="ECO:0000256" key="6">
    <source>
        <dbReference type="RuleBase" id="RU003983"/>
    </source>
</evidence>
<sequence length="86" mass="9649">MGVKLPFSRRLETRADLDGMMLMTEAGYDPHTALSLWRKMTSLRGQTGKEGLVQFFSDPPNDADRQEAVEARMPQAMAAYRQATSL</sequence>
<reference evidence="8" key="1">
    <citation type="submission" date="2023-03" db="EMBL/GenBank/DDBJ databases">
        <authorList>
            <person name="Cleenwerck I."/>
        </authorList>
    </citation>
    <scope>NUCLEOTIDE SEQUENCE</scope>
    <source>
        <strain evidence="8">LMG 32879</strain>
    </source>
</reference>
<gene>
    <name evidence="8" type="ORF">LMG32879_001467</name>
</gene>
<evidence type="ECO:0000256" key="2">
    <source>
        <dbReference type="ARBA" id="ARBA00022723"/>
    </source>
</evidence>
<comment type="similarity">
    <text evidence="6">Belongs to the peptidase M48 family.</text>
</comment>
<dbReference type="Proteomes" id="UP001176960">
    <property type="component" value="Unassembled WGS sequence"/>
</dbReference>
<name>A0AA35XXS3_9PROT</name>
<evidence type="ECO:0000256" key="4">
    <source>
        <dbReference type="ARBA" id="ARBA00022833"/>
    </source>
</evidence>
<dbReference type="InterPro" id="IPR051156">
    <property type="entry name" value="Mito/Outer_Membr_Metalloprot"/>
</dbReference>
<keyword evidence="4 6" id="KW-0862">Zinc</keyword>
<dbReference type="PANTHER" id="PTHR22726">
    <property type="entry name" value="METALLOENDOPEPTIDASE OMA1"/>
    <property type="match status" value="1"/>
</dbReference>
<dbReference type="EC" id="3.4.24.-" evidence="8"/>
<accession>A0AA35XXS3</accession>